<keyword evidence="1" id="KW-0489">Methyltransferase</keyword>
<dbReference type="AlphaFoldDB" id="A0AAE3QTJ1"/>
<accession>A0AAE3QTJ1</accession>
<dbReference type="Gene3D" id="3.40.50.150">
    <property type="entry name" value="Vaccinia Virus protein VP39"/>
    <property type="match status" value="1"/>
</dbReference>
<dbReference type="RefSeq" id="WP_313981453.1">
    <property type="nucleotide sequence ID" value="NZ_JASJOS010000007.1"/>
</dbReference>
<dbReference type="InterPro" id="IPR008884">
    <property type="entry name" value="TylF_MeTrfase"/>
</dbReference>
<dbReference type="PANTHER" id="PTHR40036:SF1">
    <property type="entry name" value="MACROCIN O-METHYLTRANSFERASE"/>
    <property type="match status" value="1"/>
</dbReference>
<dbReference type="Pfam" id="PF05711">
    <property type="entry name" value="TylF"/>
    <property type="match status" value="1"/>
</dbReference>
<dbReference type="PANTHER" id="PTHR40036">
    <property type="entry name" value="MACROCIN O-METHYLTRANSFERASE"/>
    <property type="match status" value="1"/>
</dbReference>
<dbReference type="InterPro" id="IPR029063">
    <property type="entry name" value="SAM-dependent_MTases_sf"/>
</dbReference>
<dbReference type="EMBL" id="JASJOS010000007">
    <property type="protein sequence ID" value="MDJ1482393.1"/>
    <property type="molecule type" value="Genomic_DNA"/>
</dbReference>
<comment type="caution">
    <text evidence="1">The sequence shown here is derived from an EMBL/GenBank/DDBJ whole genome shotgun (WGS) entry which is preliminary data.</text>
</comment>
<dbReference type="GO" id="GO:0008168">
    <property type="term" value="F:methyltransferase activity"/>
    <property type="evidence" value="ECO:0007669"/>
    <property type="project" value="UniProtKB-KW"/>
</dbReference>
<proteinExistence type="predicted"/>
<reference evidence="1" key="1">
    <citation type="submission" date="2023-05" db="EMBL/GenBank/DDBJ databases">
        <authorList>
            <person name="Zhang X."/>
        </authorList>
    </citation>
    <scope>NUCLEOTIDE SEQUENCE</scope>
    <source>
        <strain evidence="1">YF14B1</strain>
    </source>
</reference>
<name>A0AAE3QTJ1_9BACT</name>
<gene>
    <name evidence="1" type="ORF">QNI16_17945</name>
</gene>
<evidence type="ECO:0000313" key="2">
    <source>
        <dbReference type="Proteomes" id="UP001241110"/>
    </source>
</evidence>
<keyword evidence="1" id="KW-0808">Transferase</keyword>
<organism evidence="1 2">
    <name type="scientific">Xanthocytophaga flava</name>
    <dbReference type="NCBI Taxonomy" id="3048013"/>
    <lineage>
        <taxon>Bacteria</taxon>
        <taxon>Pseudomonadati</taxon>
        <taxon>Bacteroidota</taxon>
        <taxon>Cytophagia</taxon>
        <taxon>Cytophagales</taxon>
        <taxon>Rhodocytophagaceae</taxon>
        <taxon>Xanthocytophaga</taxon>
    </lineage>
</organism>
<protein>
    <submittedName>
        <fullName evidence="1">TylF/MycF/NovP-related O-methyltransferase</fullName>
        <ecNumber evidence="1">2.1.1.-</ecNumber>
    </submittedName>
</protein>
<sequence length="240" mass="27782">MKDTIKKILASFDIELRKITNEENNASQLFKKHQLLYQKYRNYTMIPEKEFLDNLELCYSYRNIPGAIVECGVWRGGMIAAIAETVGKDRTYYLFDSFEGLPEVKEIDGKAAQKWQANKESPGYYDNCKAEEEYAEKAMTLAQVNKKHLVKGWFSNTLSTYPADEKIAILRLDGDWYESTMDCLTNLFDKVVPGGVILIDDYYMWDGCSRAVHDFLSMRKATERIQKSINGVCYIQKNYD</sequence>
<dbReference type="GO" id="GO:0032259">
    <property type="term" value="P:methylation"/>
    <property type="evidence" value="ECO:0007669"/>
    <property type="project" value="UniProtKB-KW"/>
</dbReference>
<evidence type="ECO:0000313" key="1">
    <source>
        <dbReference type="EMBL" id="MDJ1482393.1"/>
    </source>
</evidence>
<dbReference type="SUPFAM" id="SSF53335">
    <property type="entry name" value="S-adenosyl-L-methionine-dependent methyltransferases"/>
    <property type="match status" value="1"/>
</dbReference>
<dbReference type="Proteomes" id="UP001241110">
    <property type="component" value="Unassembled WGS sequence"/>
</dbReference>
<dbReference type="EC" id="2.1.1.-" evidence="1"/>